<dbReference type="GO" id="GO:0004672">
    <property type="term" value="F:protein kinase activity"/>
    <property type="evidence" value="ECO:0007669"/>
    <property type="project" value="InterPro"/>
</dbReference>
<dbReference type="OrthoDB" id="4020008at2"/>
<dbReference type="Proteomes" id="UP000292695">
    <property type="component" value="Unassembled WGS sequence"/>
</dbReference>
<organism evidence="3 4">
    <name type="scientific">Kribbella sindirgiensis</name>
    <dbReference type="NCBI Taxonomy" id="1124744"/>
    <lineage>
        <taxon>Bacteria</taxon>
        <taxon>Bacillati</taxon>
        <taxon>Actinomycetota</taxon>
        <taxon>Actinomycetes</taxon>
        <taxon>Propionibacteriales</taxon>
        <taxon>Kribbellaceae</taxon>
        <taxon>Kribbella</taxon>
    </lineage>
</organism>
<proteinExistence type="predicted"/>
<protein>
    <recommendedName>
        <fullName evidence="2">Aminoglycoside phosphotransferase domain-containing protein</fullName>
    </recommendedName>
</protein>
<keyword evidence="4" id="KW-1185">Reference proteome</keyword>
<reference evidence="3 4" key="1">
    <citation type="submission" date="2019-02" db="EMBL/GenBank/DDBJ databases">
        <title>Kribbella capetownensis sp. nov. and Kribbella speibonae sp. nov., isolated from soil.</title>
        <authorList>
            <person name="Curtis S.M."/>
            <person name="Norton I."/>
            <person name="Everest G.J."/>
            <person name="Meyers P.R."/>
        </authorList>
    </citation>
    <scope>NUCLEOTIDE SEQUENCE [LARGE SCALE GENOMIC DNA]</scope>
    <source>
        <strain evidence="3 4">DSM 27082</strain>
    </source>
</reference>
<dbReference type="SUPFAM" id="SSF56112">
    <property type="entry name" value="Protein kinase-like (PK-like)"/>
    <property type="match status" value="1"/>
</dbReference>
<evidence type="ECO:0000313" key="3">
    <source>
        <dbReference type="EMBL" id="TCC39729.1"/>
    </source>
</evidence>
<feature type="domain" description="Aminoglycoside phosphotransferase" evidence="2">
    <location>
        <begin position="50"/>
        <end position="274"/>
    </location>
</feature>
<comment type="caution">
    <text evidence="3">The sequence shown here is derived from an EMBL/GenBank/DDBJ whole genome shotgun (WGS) entry which is preliminary data.</text>
</comment>
<evidence type="ECO:0000256" key="1">
    <source>
        <dbReference type="SAM" id="MobiDB-lite"/>
    </source>
</evidence>
<accession>A0A4R0J1L7</accession>
<dbReference type="EMBL" id="SJKA01000002">
    <property type="protein sequence ID" value="TCC39729.1"/>
    <property type="molecule type" value="Genomic_DNA"/>
</dbReference>
<dbReference type="Gene3D" id="3.90.1200.10">
    <property type="match status" value="1"/>
</dbReference>
<dbReference type="InterPro" id="IPR002575">
    <property type="entry name" value="Aminoglycoside_PTrfase"/>
</dbReference>
<name>A0A4R0J1L7_9ACTN</name>
<dbReference type="Pfam" id="PF01636">
    <property type="entry name" value="APH"/>
    <property type="match status" value="1"/>
</dbReference>
<gene>
    <name evidence="3" type="ORF">E0H50_07375</name>
</gene>
<evidence type="ECO:0000313" key="4">
    <source>
        <dbReference type="Proteomes" id="UP000292695"/>
    </source>
</evidence>
<sequence>MESPFGNDDVRSGSKSTDTPRGGRLGSGGMSLSDAFLREQLHGLGYREVEQVAIGMQGAVFRLGGGLVAKIWFHAGEGELRTLGELYAALDGRLPYRTPRVLELHRPGAYWVSVEEELPGVPLHAVAPQFGEVDWERMRDCVVEVVEAVAQVEAPAVLRRTTVLDEPDPFRPEGVSWSDALSGLVRRRVARFGDQLSPVIDNFEAKIENLLVLLSDLKEPETRLVHGDVTAGNILVDENLRPVTLLDFGLLTMPGDPVFEAAATATVIDLWSPRAREIEAAFDKSFATHLGYDPHLLLTYRCAYSLIISNAHDEDPYNRDTHVPLTAGLFNSPQVTTLLTR</sequence>
<dbReference type="InterPro" id="IPR008266">
    <property type="entry name" value="Tyr_kinase_AS"/>
</dbReference>
<dbReference type="AlphaFoldDB" id="A0A4R0J1L7"/>
<feature type="region of interest" description="Disordered" evidence="1">
    <location>
        <begin position="1"/>
        <end position="29"/>
    </location>
</feature>
<evidence type="ECO:0000259" key="2">
    <source>
        <dbReference type="Pfam" id="PF01636"/>
    </source>
</evidence>
<dbReference type="PROSITE" id="PS00109">
    <property type="entry name" value="PROTEIN_KINASE_TYR"/>
    <property type="match status" value="1"/>
</dbReference>
<dbReference type="InterPro" id="IPR011009">
    <property type="entry name" value="Kinase-like_dom_sf"/>
</dbReference>